<dbReference type="EMBL" id="CP069188">
    <property type="protein sequence ID" value="QRV13524.1"/>
    <property type="molecule type" value="Genomic_DNA"/>
</dbReference>
<feature type="compositionally biased region" description="Low complexity" evidence="1">
    <location>
        <begin position="29"/>
        <end position="39"/>
    </location>
</feature>
<dbReference type="OrthoDB" id="371655at2157"/>
<gene>
    <name evidence="2" type="ORF">JMJ58_11145</name>
</gene>
<dbReference type="AlphaFoldDB" id="A0A8T8DVE6"/>
<dbReference type="GeneID" id="62875687"/>
<dbReference type="PANTHER" id="PTHR11803:SF39">
    <property type="entry name" value="2-IMINOBUTANOATE_2-IMINOPROPANOATE DEAMINASE"/>
    <property type="match status" value="1"/>
</dbReference>
<feature type="region of interest" description="Disordered" evidence="1">
    <location>
        <begin position="1"/>
        <end position="39"/>
    </location>
</feature>
<dbReference type="Gene3D" id="3.30.1330.40">
    <property type="entry name" value="RutC-like"/>
    <property type="match status" value="1"/>
</dbReference>
<sequence length="144" mass="15713">MGTDQADEPRPVRTTPARASESGRRQRDGTAFTGAFGTKTGSSDLLFVEGQLPESDGRLRADEPPSRQLERCLANLESELERRGRTADDVLKLTLYLAEMDAYEDVDETYQSYFDETHPARTTVGVCDLLGGAAVTVDAVVAIE</sequence>
<dbReference type="GO" id="GO:0005829">
    <property type="term" value="C:cytosol"/>
    <property type="evidence" value="ECO:0007669"/>
    <property type="project" value="TreeGrafter"/>
</dbReference>
<dbReference type="GO" id="GO:0019239">
    <property type="term" value="F:deaminase activity"/>
    <property type="evidence" value="ECO:0007669"/>
    <property type="project" value="TreeGrafter"/>
</dbReference>
<dbReference type="SUPFAM" id="SSF55298">
    <property type="entry name" value="YjgF-like"/>
    <property type="match status" value="1"/>
</dbReference>
<dbReference type="Pfam" id="PF01042">
    <property type="entry name" value="Ribonuc_L-PSP"/>
    <property type="match status" value="1"/>
</dbReference>
<dbReference type="PANTHER" id="PTHR11803">
    <property type="entry name" value="2-IMINOBUTANOATE/2-IMINOPROPANOATE DEAMINASE RIDA"/>
    <property type="match status" value="1"/>
</dbReference>
<dbReference type="Proteomes" id="UP000637819">
    <property type="component" value="Chromosome"/>
</dbReference>
<evidence type="ECO:0000313" key="3">
    <source>
        <dbReference type="Proteomes" id="UP000637819"/>
    </source>
</evidence>
<evidence type="ECO:0000313" key="2">
    <source>
        <dbReference type="EMBL" id="QRV13524.1"/>
    </source>
</evidence>
<keyword evidence="3" id="KW-1185">Reference proteome</keyword>
<evidence type="ECO:0000256" key="1">
    <source>
        <dbReference type="SAM" id="MobiDB-lite"/>
    </source>
</evidence>
<proteinExistence type="predicted"/>
<dbReference type="CDD" id="cd00448">
    <property type="entry name" value="YjgF_YER057c_UK114_family"/>
    <property type="match status" value="1"/>
</dbReference>
<accession>A0A8T8DVE6</accession>
<organism evidence="2 3">
    <name type="scientific">Haloterrigena salifodinae</name>
    <dbReference type="NCBI Taxonomy" id="2675099"/>
    <lineage>
        <taxon>Archaea</taxon>
        <taxon>Methanobacteriati</taxon>
        <taxon>Methanobacteriota</taxon>
        <taxon>Stenosarchaea group</taxon>
        <taxon>Halobacteria</taxon>
        <taxon>Halobacteriales</taxon>
        <taxon>Natrialbaceae</taxon>
        <taxon>Haloterrigena</taxon>
    </lineage>
</organism>
<protein>
    <submittedName>
        <fullName evidence="2">RidA family protein</fullName>
    </submittedName>
</protein>
<dbReference type="InterPro" id="IPR006175">
    <property type="entry name" value="YjgF/YER057c/UK114"/>
</dbReference>
<dbReference type="RefSeq" id="WP_204746551.1">
    <property type="nucleotide sequence ID" value="NZ_CP069188.1"/>
</dbReference>
<dbReference type="InterPro" id="IPR035959">
    <property type="entry name" value="RutC-like_sf"/>
</dbReference>
<dbReference type="KEGG" id="hsal:JMJ58_11145"/>
<reference evidence="2 3" key="1">
    <citation type="submission" date="2021-01" db="EMBL/GenBank/DDBJ databases">
        <title>Genome Sequence and Methylation Pattern of Haloterrigena salifodinae BOL5-1, An Extremely Halophilic Archaeon from a Bolivian Salt Mine.</title>
        <authorList>
            <person name="DasSarma P."/>
            <person name="Anton B.P."/>
            <person name="DasSarma S.L."/>
            <person name="von Ehrenheim H.A.L."/>
            <person name="Martinez F.L."/>
            <person name="Guzman D."/>
            <person name="Roberts R.J."/>
            <person name="DasSarma S."/>
        </authorList>
    </citation>
    <scope>NUCLEOTIDE SEQUENCE [LARGE SCALE GENOMIC DNA]</scope>
    <source>
        <strain evidence="2 3">BOL5-1</strain>
    </source>
</reference>
<name>A0A8T8DVE6_9EURY</name>